<sequence>MKLSDLKKNKSFQFFSNKYFIIAIVFVVWMFFFDANSFFVHQELNQEINELENNKNYFQDEITRDKEFLEKLKDEDELEKFARETYYLKKENEEIFIIEHEDSLKNNQHE</sequence>
<reference evidence="2" key="2">
    <citation type="submission" date="2020-09" db="EMBL/GenBank/DDBJ databases">
        <authorList>
            <person name="Sun Q."/>
            <person name="Zhou Y."/>
        </authorList>
    </citation>
    <scope>NUCLEOTIDE SEQUENCE</scope>
    <source>
        <strain evidence="2">CGMCC 1.12924</strain>
    </source>
</reference>
<evidence type="ECO:0000313" key="2">
    <source>
        <dbReference type="EMBL" id="GGD84363.1"/>
    </source>
</evidence>
<dbReference type="Pfam" id="PF04977">
    <property type="entry name" value="DivIC"/>
    <property type="match status" value="1"/>
</dbReference>
<protein>
    <recommendedName>
        <fullName evidence="4">Septum formation initiator</fullName>
    </recommendedName>
</protein>
<evidence type="ECO:0008006" key="4">
    <source>
        <dbReference type="Google" id="ProtNLM"/>
    </source>
</evidence>
<dbReference type="InterPro" id="IPR007060">
    <property type="entry name" value="FtsL/DivIC"/>
</dbReference>
<name>A0A8J2V8S8_9FLAO</name>
<dbReference type="RefSeq" id="WP_188439253.1">
    <property type="nucleotide sequence ID" value="NZ_BMGK01000002.1"/>
</dbReference>
<dbReference type="Proteomes" id="UP000652231">
    <property type="component" value="Unassembled WGS sequence"/>
</dbReference>
<feature type="transmembrane region" description="Helical" evidence="1">
    <location>
        <begin position="20"/>
        <end position="40"/>
    </location>
</feature>
<dbReference type="AlphaFoldDB" id="A0A8J2V8S8"/>
<organism evidence="2 3">
    <name type="scientific">Planktosalinus lacus</name>
    <dbReference type="NCBI Taxonomy" id="1526573"/>
    <lineage>
        <taxon>Bacteria</taxon>
        <taxon>Pseudomonadati</taxon>
        <taxon>Bacteroidota</taxon>
        <taxon>Flavobacteriia</taxon>
        <taxon>Flavobacteriales</taxon>
        <taxon>Flavobacteriaceae</taxon>
        <taxon>Planktosalinus</taxon>
    </lineage>
</organism>
<proteinExistence type="predicted"/>
<keyword evidence="1" id="KW-0812">Transmembrane</keyword>
<comment type="caution">
    <text evidence="2">The sequence shown here is derived from an EMBL/GenBank/DDBJ whole genome shotgun (WGS) entry which is preliminary data.</text>
</comment>
<keyword evidence="1" id="KW-1133">Transmembrane helix</keyword>
<gene>
    <name evidence="2" type="ORF">GCM10011312_05460</name>
</gene>
<accession>A0A8J2V8S8</accession>
<keyword evidence="3" id="KW-1185">Reference proteome</keyword>
<reference evidence="2" key="1">
    <citation type="journal article" date="2014" name="Int. J. Syst. Evol. Microbiol.">
        <title>Complete genome sequence of Corynebacterium casei LMG S-19264T (=DSM 44701T), isolated from a smear-ripened cheese.</title>
        <authorList>
            <consortium name="US DOE Joint Genome Institute (JGI-PGF)"/>
            <person name="Walter F."/>
            <person name="Albersmeier A."/>
            <person name="Kalinowski J."/>
            <person name="Ruckert C."/>
        </authorList>
    </citation>
    <scope>NUCLEOTIDE SEQUENCE</scope>
    <source>
        <strain evidence="2">CGMCC 1.12924</strain>
    </source>
</reference>
<dbReference type="EMBL" id="BMGK01000002">
    <property type="protein sequence ID" value="GGD84363.1"/>
    <property type="molecule type" value="Genomic_DNA"/>
</dbReference>
<keyword evidence="1" id="KW-0472">Membrane</keyword>
<evidence type="ECO:0000256" key="1">
    <source>
        <dbReference type="SAM" id="Phobius"/>
    </source>
</evidence>
<evidence type="ECO:0000313" key="3">
    <source>
        <dbReference type="Proteomes" id="UP000652231"/>
    </source>
</evidence>